<evidence type="ECO:0000313" key="1">
    <source>
        <dbReference type="EMBL" id="WBO65572.1"/>
    </source>
</evidence>
<keyword evidence="2" id="KW-1185">Reference proteome</keyword>
<reference evidence="1 2" key="1">
    <citation type="submission" date="2022-12" db="EMBL/GenBank/DDBJ databases">
        <authorList>
            <person name="Mo P."/>
        </authorList>
    </citation>
    <scope>NUCLEOTIDE SEQUENCE [LARGE SCALE GENOMIC DNA]</scope>
    <source>
        <strain evidence="1 2">HUAS 2-6</strain>
    </source>
</reference>
<evidence type="ECO:0000313" key="2">
    <source>
        <dbReference type="Proteomes" id="UP001212326"/>
    </source>
</evidence>
<sequence>MGDTFQTIVDLDATAAEAPRLAGRVLDLLVAEGIVLAERADRSFGHHLPGPRWDRAVDPGDARWKPTDGLTVITGRTVFHGGQGEADWARCPRCTATIRLYTEEYDRIDAAWEPYGRAMDRWDETGEADVDCPACATAVPLPEWTWAWDYFAFGHLGFEFWNWPEFTEEFGTLIADALDGHRTVRVWGKF</sequence>
<organism evidence="1 2">
    <name type="scientific">Streptomyces camelliae</name>
    <dbReference type="NCBI Taxonomy" id="3004093"/>
    <lineage>
        <taxon>Bacteria</taxon>
        <taxon>Bacillati</taxon>
        <taxon>Actinomycetota</taxon>
        <taxon>Actinomycetes</taxon>
        <taxon>Kitasatosporales</taxon>
        <taxon>Streptomycetaceae</taxon>
        <taxon>Streptomyces</taxon>
    </lineage>
</organism>
<gene>
    <name evidence="1" type="ORF">O1G22_23510</name>
</gene>
<proteinExistence type="predicted"/>
<dbReference type="RefSeq" id="WP_270083121.1">
    <property type="nucleotide sequence ID" value="NZ_CP115300.1"/>
</dbReference>
<accession>A0ABY7P5B3</accession>
<name>A0ABY7P5B3_9ACTN</name>
<dbReference type="EMBL" id="CP115300">
    <property type="protein sequence ID" value="WBO65572.1"/>
    <property type="molecule type" value="Genomic_DNA"/>
</dbReference>
<dbReference type="Proteomes" id="UP001212326">
    <property type="component" value="Chromosome"/>
</dbReference>
<protein>
    <submittedName>
        <fullName evidence="1">Uncharacterized protein</fullName>
    </submittedName>
</protein>